<dbReference type="KEGG" id="goe:100903831"/>
<accession>A0AAJ7L5C8</accession>
<proteinExistence type="predicted"/>
<feature type="transmembrane region" description="Helical" evidence="1">
    <location>
        <begin position="21"/>
        <end position="41"/>
    </location>
</feature>
<dbReference type="AlphaFoldDB" id="A0AAJ7L5C8"/>
<feature type="transmembrane region" description="Helical" evidence="1">
    <location>
        <begin position="189"/>
        <end position="210"/>
    </location>
</feature>
<name>A0AAJ7L5C8_9ACAR</name>
<keyword evidence="1" id="KW-1133">Transmembrane helix</keyword>
<keyword evidence="1" id="KW-0812">Transmembrane</keyword>
<dbReference type="RefSeq" id="XP_018494314.1">
    <property type="nucleotide sequence ID" value="XM_018638798.1"/>
</dbReference>
<evidence type="ECO:0000256" key="1">
    <source>
        <dbReference type="SAM" id="Phobius"/>
    </source>
</evidence>
<protein>
    <submittedName>
        <fullName evidence="3">Uncharacterized protein LOC100903831</fullName>
    </submittedName>
</protein>
<gene>
    <name evidence="3" type="primary">LOC100903831</name>
</gene>
<sequence>MTVSLSRRASSMCHETETETPLLVSIALNVLLALLGIVSILNMPEEKEYTGQVQNWCPNPRETKPLDGVKYLLNSEILLKFQADQYPSDAQHLRPSNISSREVYDFRVIIRAHAPAGKVELKLCQEAHCGIENITLEVAELSRPRTITELIAETKARDDAGYSTFSVKTRDYSRAEYGSLRCVSITIFIIPWLLALCFLVMTIGAIYYFVRIRKKEAVFDEWCPRVTKGRVTHLVNNTADGQRYFVTRRDIYKTKDGRTYIFVLYHERTLYAFIFSIRLDVPVDIKSTKMKEFHRAENFNDRQEEELFRRLLREPLSKGILEADNASLDVEADWYIHVTVHIEERTYGDKTAYGMVEANICAENSGCHLKNFAFGLEDVFRTRAVNITEIVLPERKGDRVFERATVFLSCNLYDGNRKLCSPDASFNSVVKC</sequence>
<organism evidence="2 3">
    <name type="scientific">Galendromus occidentalis</name>
    <name type="common">western predatory mite</name>
    <dbReference type="NCBI Taxonomy" id="34638"/>
    <lineage>
        <taxon>Eukaryota</taxon>
        <taxon>Metazoa</taxon>
        <taxon>Ecdysozoa</taxon>
        <taxon>Arthropoda</taxon>
        <taxon>Chelicerata</taxon>
        <taxon>Arachnida</taxon>
        <taxon>Acari</taxon>
        <taxon>Parasitiformes</taxon>
        <taxon>Mesostigmata</taxon>
        <taxon>Gamasina</taxon>
        <taxon>Phytoseioidea</taxon>
        <taxon>Phytoseiidae</taxon>
        <taxon>Typhlodrominae</taxon>
        <taxon>Galendromus</taxon>
    </lineage>
</organism>
<keyword evidence="1" id="KW-0472">Membrane</keyword>
<dbReference type="Proteomes" id="UP000694867">
    <property type="component" value="Unplaced"/>
</dbReference>
<dbReference type="GeneID" id="100903831"/>
<evidence type="ECO:0000313" key="2">
    <source>
        <dbReference type="Proteomes" id="UP000694867"/>
    </source>
</evidence>
<evidence type="ECO:0000313" key="3">
    <source>
        <dbReference type="RefSeq" id="XP_018494314.1"/>
    </source>
</evidence>
<keyword evidence="2" id="KW-1185">Reference proteome</keyword>
<reference evidence="3" key="1">
    <citation type="submission" date="2025-08" db="UniProtKB">
        <authorList>
            <consortium name="RefSeq"/>
        </authorList>
    </citation>
    <scope>IDENTIFICATION</scope>
</reference>